<proteinExistence type="predicted"/>
<dbReference type="Proteomes" id="UP001634393">
    <property type="component" value="Unassembled WGS sequence"/>
</dbReference>
<reference evidence="1 2" key="1">
    <citation type="submission" date="2024-12" db="EMBL/GenBank/DDBJ databases">
        <title>The unique morphological basis and parallel evolutionary history of personate flowers in Penstemon.</title>
        <authorList>
            <person name="Depatie T.H."/>
            <person name="Wessinger C.A."/>
        </authorList>
    </citation>
    <scope>NUCLEOTIDE SEQUENCE [LARGE SCALE GENOMIC DNA]</scope>
    <source>
        <strain evidence="1">WTNN_2</strain>
        <tissue evidence="1">Leaf</tissue>
    </source>
</reference>
<dbReference type="EMBL" id="JBJXBP010000001">
    <property type="protein sequence ID" value="KAL3849574.1"/>
    <property type="molecule type" value="Genomic_DNA"/>
</dbReference>
<accession>A0ABD3UJ75</accession>
<evidence type="ECO:0000313" key="2">
    <source>
        <dbReference type="Proteomes" id="UP001634393"/>
    </source>
</evidence>
<sequence length="25" mass="2661">MHPPPFVESDIVVISDKSTLSSSST</sequence>
<comment type="caution">
    <text evidence="1">The sequence shown here is derived from an EMBL/GenBank/DDBJ whole genome shotgun (WGS) entry which is preliminary data.</text>
</comment>
<organism evidence="1 2">
    <name type="scientific">Penstemon smallii</name>
    <dbReference type="NCBI Taxonomy" id="265156"/>
    <lineage>
        <taxon>Eukaryota</taxon>
        <taxon>Viridiplantae</taxon>
        <taxon>Streptophyta</taxon>
        <taxon>Embryophyta</taxon>
        <taxon>Tracheophyta</taxon>
        <taxon>Spermatophyta</taxon>
        <taxon>Magnoliopsida</taxon>
        <taxon>eudicotyledons</taxon>
        <taxon>Gunneridae</taxon>
        <taxon>Pentapetalae</taxon>
        <taxon>asterids</taxon>
        <taxon>lamiids</taxon>
        <taxon>Lamiales</taxon>
        <taxon>Plantaginaceae</taxon>
        <taxon>Cheloneae</taxon>
        <taxon>Penstemon</taxon>
    </lineage>
</organism>
<protein>
    <submittedName>
        <fullName evidence="1">Uncharacterized protein</fullName>
    </submittedName>
</protein>
<dbReference type="AlphaFoldDB" id="A0ABD3UJ75"/>
<keyword evidence="2" id="KW-1185">Reference proteome</keyword>
<name>A0ABD3UJ75_9LAMI</name>
<gene>
    <name evidence="1" type="ORF">ACJIZ3_011456</name>
</gene>
<evidence type="ECO:0000313" key="1">
    <source>
        <dbReference type="EMBL" id="KAL3849574.1"/>
    </source>
</evidence>